<gene>
    <name evidence="1" type="ORF">ACFFTL_46270</name>
</gene>
<name>A0ABV5RNJ6_9ACTN</name>
<dbReference type="EMBL" id="JBHMCG010000222">
    <property type="protein sequence ID" value="MFB9579463.1"/>
    <property type="molecule type" value="Genomic_DNA"/>
</dbReference>
<sequence length="62" mass="6841">MKEAVPSLFVDARTDSYWLGGHGAKTRYRLASRQRAYCDRVFVPGVIDPAGTAVLDCVLENP</sequence>
<evidence type="ECO:0000313" key="2">
    <source>
        <dbReference type="Proteomes" id="UP001589710"/>
    </source>
</evidence>
<evidence type="ECO:0000313" key="1">
    <source>
        <dbReference type="EMBL" id="MFB9579463.1"/>
    </source>
</evidence>
<proteinExistence type="predicted"/>
<keyword evidence="2" id="KW-1185">Reference proteome</keyword>
<organism evidence="1 2">
    <name type="scientific">Streptomyces yanii</name>
    <dbReference type="NCBI Taxonomy" id="78510"/>
    <lineage>
        <taxon>Bacteria</taxon>
        <taxon>Bacillati</taxon>
        <taxon>Actinomycetota</taxon>
        <taxon>Actinomycetes</taxon>
        <taxon>Kitasatosporales</taxon>
        <taxon>Streptomycetaceae</taxon>
        <taxon>Streptomyces</taxon>
    </lineage>
</organism>
<dbReference type="Proteomes" id="UP001589710">
    <property type="component" value="Unassembled WGS sequence"/>
</dbReference>
<accession>A0ABV5RNJ6</accession>
<dbReference type="RefSeq" id="WP_345517344.1">
    <property type="nucleotide sequence ID" value="NZ_BAAAXD010000045.1"/>
</dbReference>
<comment type="caution">
    <text evidence="1">The sequence shown here is derived from an EMBL/GenBank/DDBJ whole genome shotgun (WGS) entry which is preliminary data.</text>
</comment>
<reference evidence="1 2" key="1">
    <citation type="submission" date="2024-09" db="EMBL/GenBank/DDBJ databases">
        <authorList>
            <person name="Sun Q."/>
            <person name="Mori K."/>
        </authorList>
    </citation>
    <scope>NUCLEOTIDE SEQUENCE [LARGE SCALE GENOMIC DNA]</scope>
    <source>
        <strain evidence="1 2">JCM 3331</strain>
    </source>
</reference>
<protein>
    <submittedName>
        <fullName evidence="1">Uncharacterized protein</fullName>
    </submittedName>
</protein>